<reference evidence="11 12" key="1">
    <citation type="submission" date="2024-08" db="EMBL/GenBank/DDBJ databases">
        <title>Insights into the chromosomal genome structure of Flemingia macrophylla.</title>
        <authorList>
            <person name="Ding Y."/>
            <person name="Zhao Y."/>
            <person name="Bi W."/>
            <person name="Wu M."/>
            <person name="Zhao G."/>
            <person name="Gong Y."/>
            <person name="Li W."/>
            <person name="Zhang P."/>
        </authorList>
    </citation>
    <scope>NUCLEOTIDE SEQUENCE [LARGE SCALE GENOMIC DNA]</scope>
    <source>
        <strain evidence="11">DYQJB</strain>
        <tissue evidence="11">Leaf</tissue>
    </source>
</reference>
<dbReference type="EC" id="2.7.11.1" evidence="1"/>
<evidence type="ECO:0000256" key="3">
    <source>
        <dbReference type="ARBA" id="ARBA00022679"/>
    </source>
</evidence>
<sequence length="435" mass="47731">MKERGIQKKPGFSSIEIDSSIHKFVAGDKSHEDNNYIYATLELLSFEVANLLIQIKKVTNYTNVLCTGDFGLAKTLKAADLASSAVGTPSYMCPELLADIPYGFKSDIWSLGCCIYEMAAHRPAFKAFGGCFFVPKKGQGLTLAEDDGSEHLLPREDGKGSRIVNVKDEQEEMKQFNNEHHSNVASKQLKTTIAPSKATPDSAKRIQGSHTSKHQLPIIESAPKTKPRHNVIPSSGSIKQVEGREVPAKPRQKTPPSLLKPPSFPGHARQAGFDVPNAVNNTGKSSSNKIVREPKMNHHQMTNSNLPHVSKEPLTTFESSSKGMQTNSCNSVSSSVSIQGFELSDFETTFIDLSEPTLHDRESFNYTENVESHPDSSSPAASLHFEMSKLTCISTVDDKFLVRERLSSVDETAALVISTKISSQNMKHGKNRVTL</sequence>
<keyword evidence="3" id="KW-0808">Transferase</keyword>
<comment type="catalytic activity">
    <reaction evidence="7">
        <text>L-threonyl-[protein] + ATP = O-phospho-L-threonyl-[protein] + ADP + H(+)</text>
        <dbReference type="Rhea" id="RHEA:46608"/>
        <dbReference type="Rhea" id="RHEA-COMP:11060"/>
        <dbReference type="Rhea" id="RHEA-COMP:11605"/>
        <dbReference type="ChEBI" id="CHEBI:15378"/>
        <dbReference type="ChEBI" id="CHEBI:30013"/>
        <dbReference type="ChEBI" id="CHEBI:30616"/>
        <dbReference type="ChEBI" id="CHEBI:61977"/>
        <dbReference type="ChEBI" id="CHEBI:456216"/>
        <dbReference type="EC" id="2.7.11.1"/>
    </reaction>
</comment>
<dbReference type="GO" id="GO:0004674">
    <property type="term" value="F:protein serine/threonine kinase activity"/>
    <property type="evidence" value="ECO:0007669"/>
    <property type="project" value="UniProtKB-KW"/>
</dbReference>
<dbReference type="Proteomes" id="UP001603857">
    <property type="component" value="Unassembled WGS sequence"/>
</dbReference>
<comment type="catalytic activity">
    <reaction evidence="8">
        <text>L-seryl-[protein] + ATP = O-phospho-L-seryl-[protein] + ADP + H(+)</text>
        <dbReference type="Rhea" id="RHEA:17989"/>
        <dbReference type="Rhea" id="RHEA-COMP:9863"/>
        <dbReference type="Rhea" id="RHEA-COMP:11604"/>
        <dbReference type="ChEBI" id="CHEBI:15378"/>
        <dbReference type="ChEBI" id="CHEBI:29999"/>
        <dbReference type="ChEBI" id="CHEBI:30616"/>
        <dbReference type="ChEBI" id="CHEBI:83421"/>
        <dbReference type="ChEBI" id="CHEBI:456216"/>
        <dbReference type="EC" id="2.7.11.1"/>
    </reaction>
</comment>
<evidence type="ECO:0000313" key="11">
    <source>
        <dbReference type="EMBL" id="KAL2331894.1"/>
    </source>
</evidence>
<name>A0ABD1M800_9FABA</name>
<evidence type="ECO:0000259" key="10">
    <source>
        <dbReference type="PROSITE" id="PS50011"/>
    </source>
</evidence>
<dbReference type="AlphaFoldDB" id="A0ABD1M800"/>
<dbReference type="GO" id="GO:0005524">
    <property type="term" value="F:ATP binding"/>
    <property type="evidence" value="ECO:0007669"/>
    <property type="project" value="UniProtKB-KW"/>
</dbReference>
<evidence type="ECO:0000256" key="4">
    <source>
        <dbReference type="ARBA" id="ARBA00022741"/>
    </source>
</evidence>
<dbReference type="SMART" id="SM00220">
    <property type="entry name" value="S_TKc"/>
    <property type="match status" value="1"/>
</dbReference>
<evidence type="ECO:0000313" key="12">
    <source>
        <dbReference type="Proteomes" id="UP001603857"/>
    </source>
</evidence>
<keyword evidence="5" id="KW-0418">Kinase</keyword>
<keyword evidence="6" id="KW-0067">ATP-binding</keyword>
<evidence type="ECO:0000256" key="2">
    <source>
        <dbReference type="ARBA" id="ARBA00022527"/>
    </source>
</evidence>
<feature type="domain" description="Protein kinase" evidence="10">
    <location>
        <begin position="1"/>
        <end position="217"/>
    </location>
</feature>
<keyword evidence="12" id="KW-1185">Reference proteome</keyword>
<evidence type="ECO:0000256" key="1">
    <source>
        <dbReference type="ARBA" id="ARBA00012513"/>
    </source>
</evidence>
<dbReference type="PANTHER" id="PTHR43671:SF98">
    <property type="entry name" value="SERINE_THREONINE-PROTEIN KINASE NEK11"/>
    <property type="match status" value="1"/>
</dbReference>
<keyword evidence="2" id="KW-0723">Serine/threonine-protein kinase</keyword>
<evidence type="ECO:0000256" key="5">
    <source>
        <dbReference type="ARBA" id="ARBA00022777"/>
    </source>
</evidence>
<dbReference type="EMBL" id="JBGMDY010000006">
    <property type="protein sequence ID" value="KAL2331894.1"/>
    <property type="molecule type" value="Genomic_DNA"/>
</dbReference>
<dbReference type="Gene3D" id="1.10.510.10">
    <property type="entry name" value="Transferase(Phosphotransferase) domain 1"/>
    <property type="match status" value="1"/>
</dbReference>
<dbReference type="PANTHER" id="PTHR43671">
    <property type="entry name" value="SERINE/THREONINE-PROTEIN KINASE NEK"/>
    <property type="match status" value="1"/>
</dbReference>
<evidence type="ECO:0000256" key="8">
    <source>
        <dbReference type="ARBA" id="ARBA00048679"/>
    </source>
</evidence>
<dbReference type="SUPFAM" id="SSF56112">
    <property type="entry name" value="Protein kinase-like (PK-like)"/>
    <property type="match status" value="1"/>
</dbReference>
<dbReference type="Pfam" id="PF00069">
    <property type="entry name" value="Pkinase"/>
    <property type="match status" value="1"/>
</dbReference>
<comment type="caution">
    <text evidence="11">The sequence shown here is derived from an EMBL/GenBank/DDBJ whole genome shotgun (WGS) entry which is preliminary data.</text>
</comment>
<dbReference type="InterPro" id="IPR011009">
    <property type="entry name" value="Kinase-like_dom_sf"/>
</dbReference>
<gene>
    <name evidence="11" type="ORF">Fmac_019475</name>
</gene>
<evidence type="ECO:0000256" key="6">
    <source>
        <dbReference type="ARBA" id="ARBA00022840"/>
    </source>
</evidence>
<feature type="region of interest" description="Disordered" evidence="9">
    <location>
        <begin position="192"/>
        <end position="267"/>
    </location>
</feature>
<keyword evidence="4" id="KW-0547">Nucleotide-binding</keyword>
<dbReference type="PROSITE" id="PS50011">
    <property type="entry name" value="PROTEIN_KINASE_DOM"/>
    <property type="match status" value="1"/>
</dbReference>
<evidence type="ECO:0000256" key="9">
    <source>
        <dbReference type="SAM" id="MobiDB-lite"/>
    </source>
</evidence>
<dbReference type="InterPro" id="IPR050660">
    <property type="entry name" value="NEK_Ser/Thr_kinase"/>
</dbReference>
<dbReference type="InterPro" id="IPR000719">
    <property type="entry name" value="Prot_kinase_dom"/>
</dbReference>
<evidence type="ECO:0000256" key="7">
    <source>
        <dbReference type="ARBA" id="ARBA00047899"/>
    </source>
</evidence>
<protein>
    <recommendedName>
        <fullName evidence="1">non-specific serine/threonine protein kinase</fullName>
        <ecNumber evidence="1">2.7.11.1</ecNumber>
    </recommendedName>
</protein>
<accession>A0ABD1M800</accession>
<proteinExistence type="predicted"/>
<organism evidence="11 12">
    <name type="scientific">Flemingia macrophylla</name>
    <dbReference type="NCBI Taxonomy" id="520843"/>
    <lineage>
        <taxon>Eukaryota</taxon>
        <taxon>Viridiplantae</taxon>
        <taxon>Streptophyta</taxon>
        <taxon>Embryophyta</taxon>
        <taxon>Tracheophyta</taxon>
        <taxon>Spermatophyta</taxon>
        <taxon>Magnoliopsida</taxon>
        <taxon>eudicotyledons</taxon>
        <taxon>Gunneridae</taxon>
        <taxon>Pentapetalae</taxon>
        <taxon>rosids</taxon>
        <taxon>fabids</taxon>
        <taxon>Fabales</taxon>
        <taxon>Fabaceae</taxon>
        <taxon>Papilionoideae</taxon>
        <taxon>50 kb inversion clade</taxon>
        <taxon>NPAAA clade</taxon>
        <taxon>indigoferoid/millettioid clade</taxon>
        <taxon>Phaseoleae</taxon>
        <taxon>Flemingia</taxon>
    </lineage>
</organism>